<proteinExistence type="predicted"/>
<dbReference type="Proteomes" id="UP000193719">
    <property type="component" value="Unassembled WGS sequence"/>
</dbReference>
<evidence type="ECO:0000256" key="1">
    <source>
        <dbReference type="SAM" id="Phobius"/>
    </source>
</evidence>
<evidence type="ECO:0000259" key="2">
    <source>
        <dbReference type="Pfam" id="PF02558"/>
    </source>
</evidence>
<dbReference type="InterPro" id="IPR036291">
    <property type="entry name" value="NAD(P)-bd_dom_sf"/>
</dbReference>
<sequence length="374" mass="42624">MGEEERQPEILVVGAGNIGRVYGYHLFKAGAKIHFYIREHNKQNLTKYPLRIHRLTSAFRFLNKSTTEKFSDYTITTDTDVASGNTPNLPEQLDYVVFAVPCNRLGEGDWLKTLISYLNNKYQKNVYYTSPIPDETSMQRIIDMGVDKSQIISGQTNICSYFAPLENQKFEPRGEECAKKDKEEDNLNKVIVYCTTIPEVYGKLTEEAKEATNAFINLLNKGGINAVNIDKDTQYGIICVMAAPFLAVCSMYNWDLFNLGRDINTVTLLTTALCETSQTVMKKTDNKCSFLVKAIPFVPSLLFSSILIFVHFISLYICSFDIEAFCHAHFKVKLGEQTDYFASVVRSDAEKYNVDITHFNKIMDNYHSFEKKSE</sequence>
<keyword evidence="1" id="KW-0812">Transmembrane</keyword>
<protein>
    <recommendedName>
        <fullName evidence="2">Ketopantoate reductase N-terminal domain-containing protein</fullName>
    </recommendedName>
</protein>
<evidence type="ECO:0000313" key="3">
    <source>
        <dbReference type="EMBL" id="ORX49724.1"/>
    </source>
</evidence>
<name>A0A1Y1VAG1_9FUNG</name>
<dbReference type="EMBL" id="MCFH01000023">
    <property type="protein sequence ID" value="ORX49724.1"/>
    <property type="molecule type" value="Genomic_DNA"/>
</dbReference>
<dbReference type="Gene3D" id="3.40.50.720">
    <property type="entry name" value="NAD(P)-binding Rossmann-like Domain"/>
    <property type="match status" value="1"/>
</dbReference>
<organism evidence="3 4">
    <name type="scientific">Piromyces finnis</name>
    <dbReference type="NCBI Taxonomy" id="1754191"/>
    <lineage>
        <taxon>Eukaryota</taxon>
        <taxon>Fungi</taxon>
        <taxon>Fungi incertae sedis</taxon>
        <taxon>Chytridiomycota</taxon>
        <taxon>Chytridiomycota incertae sedis</taxon>
        <taxon>Neocallimastigomycetes</taxon>
        <taxon>Neocallimastigales</taxon>
        <taxon>Neocallimastigaceae</taxon>
        <taxon>Piromyces</taxon>
    </lineage>
</organism>
<dbReference type="AlphaFoldDB" id="A0A1Y1VAG1"/>
<keyword evidence="1" id="KW-1133">Transmembrane helix</keyword>
<evidence type="ECO:0000313" key="4">
    <source>
        <dbReference type="Proteomes" id="UP000193719"/>
    </source>
</evidence>
<feature type="transmembrane region" description="Helical" evidence="1">
    <location>
        <begin position="290"/>
        <end position="317"/>
    </location>
</feature>
<dbReference type="InterPro" id="IPR013332">
    <property type="entry name" value="KPR_N"/>
</dbReference>
<dbReference type="SUPFAM" id="SSF51735">
    <property type="entry name" value="NAD(P)-binding Rossmann-fold domains"/>
    <property type="match status" value="1"/>
</dbReference>
<keyword evidence="1" id="KW-0472">Membrane</keyword>
<keyword evidence="4" id="KW-1185">Reference proteome</keyword>
<dbReference type="OrthoDB" id="2130096at2759"/>
<reference evidence="3 4" key="1">
    <citation type="submission" date="2016-08" db="EMBL/GenBank/DDBJ databases">
        <title>Genomes of anaerobic fungi encode conserved fungal cellulosomes for biomass hydrolysis.</title>
        <authorList>
            <consortium name="DOE Joint Genome Institute"/>
            <person name="Haitjema C.H."/>
            <person name="Gilmore S.P."/>
            <person name="Henske J.K."/>
            <person name="Solomon K.V."/>
            <person name="De Groot R."/>
            <person name="Kuo A."/>
            <person name="Mondo S.J."/>
            <person name="Salamov A.A."/>
            <person name="Labutti K."/>
            <person name="Zhao Z."/>
            <person name="Chiniquy J."/>
            <person name="Barry K."/>
            <person name="Brewer H.M."/>
            <person name="Purvine S.O."/>
            <person name="Wright A.T."/>
            <person name="Boxma B."/>
            <person name="Van Alen T."/>
            <person name="Hackstein J.H."/>
            <person name="Baker S.E."/>
            <person name="Grigoriev I.V."/>
            <person name="O'Malley M.A."/>
        </authorList>
    </citation>
    <scope>NUCLEOTIDE SEQUENCE [LARGE SCALE GENOMIC DNA]</scope>
    <source>
        <strain evidence="4">finn</strain>
    </source>
</reference>
<reference evidence="3 4" key="2">
    <citation type="submission" date="2016-08" db="EMBL/GenBank/DDBJ databases">
        <title>Pervasive Adenine N6-methylation of Active Genes in Fungi.</title>
        <authorList>
            <consortium name="DOE Joint Genome Institute"/>
            <person name="Mondo S.J."/>
            <person name="Dannebaum R.O."/>
            <person name="Kuo R.C."/>
            <person name="Labutti K."/>
            <person name="Haridas S."/>
            <person name="Kuo A."/>
            <person name="Salamov A."/>
            <person name="Ahrendt S.R."/>
            <person name="Lipzen A."/>
            <person name="Sullivan W."/>
            <person name="Andreopoulos W.B."/>
            <person name="Clum A."/>
            <person name="Lindquist E."/>
            <person name="Daum C."/>
            <person name="Ramamoorthy G.K."/>
            <person name="Gryganskyi A."/>
            <person name="Culley D."/>
            <person name="Magnuson J.K."/>
            <person name="James T.Y."/>
            <person name="O'Malley M.A."/>
            <person name="Stajich J.E."/>
            <person name="Spatafora J.W."/>
            <person name="Visel A."/>
            <person name="Grigoriev I.V."/>
        </authorList>
    </citation>
    <scope>NUCLEOTIDE SEQUENCE [LARGE SCALE GENOMIC DNA]</scope>
    <source>
        <strain evidence="4">finn</strain>
    </source>
</reference>
<gene>
    <name evidence="3" type="ORF">BCR36DRAFT_412690</name>
</gene>
<dbReference type="Pfam" id="PF02558">
    <property type="entry name" value="ApbA"/>
    <property type="match status" value="1"/>
</dbReference>
<feature type="transmembrane region" description="Helical" evidence="1">
    <location>
        <begin position="235"/>
        <end position="254"/>
    </location>
</feature>
<feature type="domain" description="Ketopantoate reductase N-terminal" evidence="2">
    <location>
        <begin position="10"/>
        <end position="100"/>
    </location>
</feature>
<comment type="caution">
    <text evidence="3">The sequence shown here is derived from an EMBL/GenBank/DDBJ whole genome shotgun (WGS) entry which is preliminary data.</text>
</comment>
<accession>A0A1Y1VAG1</accession>